<evidence type="ECO:0000256" key="1">
    <source>
        <dbReference type="SAM" id="Phobius"/>
    </source>
</evidence>
<accession>A0ABW1ZJW3</accession>
<keyword evidence="1" id="KW-0472">Membrane</keyword>
<keyword evidence="1" id="KW-1133">Transmembrane helix</keyword>
<evidence type="ECO:0000313" key="2">
    <source>
        <dbReference type="EMBL" id="MFC6660725.1"/>
    </source>
</evidence>
<proteinExistence type="predicted"/>
<gene>
    <name evidence="2" type="ORF">ACFP90_10460</name>
</gene>
<evidence type="ECO:0000313" key="3">
    <source>
        <dbReference type="Proteomes" id="UP001596317"/>
    </source>
</evidence>
<organism evidence="2 3">
    <name type="scientific">Deinococcus multiflagellatus</name>
    <dbReference type="NCBI Taxonomy" id="1656887"/>
    <lineage>
        <taxon>Bacteria</taxon>
        <taxon>Thermotogati</taxon>
        <taxon>Deinococcota</taxon>
        <taxon>Deinococci</taxon>
        <taxon>Deinococcales</taxon>
        <taxon>Deinococcaceae</taxon>
        <taxon>Deinococcus</taxon>
    </lineage>
</organism>
<dbReference type="EMBL" id="JBHSWB010000001">
    <property type="protein sequence ID" value="MFC6660725.1"/>
    <property type="molecule type" value="Genomic_DNA"/>
</dbReference>
<evidence type="ECO:0008006" key="4">
    <source>
        <dbReference type="Google" id="ProtNLM"/>
    </source>
</evidence>
<protein>
    <recommendedName>
        <fullName evidence="4">Signal transduction histidine kinase dimerisation/phosphoacceptor domain-containing protein</fullName>
    </recommendedName>
</protein>
<dbReference type="Gene3D" id="1.10.287.130">
    <property type="match status" value="1"/>
</dbReference>
<dbReference type="RefSeq" id="WP_380055894.1">
    <property type="nucleotide sequence ID" value="NZ_JBHSWB010000001.1"/>
</dbReference>
<comment type="caution">
    <text evidence="2">The sequence shown here is derived from an EMBL/GenBank/DDBJ whole genome shotgun (WGS) entry which is preliminary data.</text>
</comment>
<keyword evidence="3" id="KW-1185">Reference proteome</keyword>
<keyword evidence="1" id="KW-0812">Transmembrane</keyword>
<sequence>MRLWPAALGRRDLLLAALPGVLSTALLLAAFAPAQRTLANPANSWTAYSYDSLLNRVHLYALAQRDPHATPEEVRDRRDQALSSLDTRAAMEREFQDLPTLEADAGYRMEELRDLLRRGRPADTVQALAIAQALNASAHSRLNALRAELLRTLNAIKLSVVLTAILTGLISTLLIARALTSARQAQQARHAREAQHKEALGMAAHELRRPLQALLLATDALRGQDNLRAREKLLRIIEEQAAFLAARTELERLDGMYVNISPRPQPTDLATLLAGLDSERVRVRRPRGP</sequence>
<name>A0ABW1ZJW3_9DEIO</name>
<dbReference type="SUPFAM" id="SSF47384">
    <property type="entry name" value="Homodimeric domain of signal transducing histidine kinase"/>
    <property type="match status" value="1"/>
</dbReference>
<reference evidence="3" key="1">
    <citation type="journal article" date="2019" name="Int. J. Syst. Evol. Microbiol.">
        <title>The Global Catalogue of Microorganisms (GCM) 10K type strain sequencing project: providing services to taxonomists for standard genome sequencing and annotation.</title>
        <authorList>
            <consortium name="The Broad Institute Genomics Platform"/>
            <consortium name="The Broad Institute Genome Sequencing Center for Infectious Disease"/>
            <person name="Wu L."/>
            <person name="Ma J."/>
        </authorList>
    </citation>
    <scope>NUCLEOTIDE SEQUENCE [LARGE SCALE GENOMIC DNA]</scope>
    <source>
        <strain evidence="3">CCUG 63830</strain>
    </source>
</reference>
<dbReference type="InterPro" id="IPR036097">
    <property type="entry name" value="HisK_dim/P_sf"/>
</dbReference>
<dbReference type="Proteomes" id="UP001596317">
    <property type="component" value="Unassembled WGS sequence"/>
</dbReference>
<feature type="transmembrane region" description="Helical" evidence="1">
    <location>
        <begin position="158"/>
        <end position="179"/>
    </location>
</feature>